<evidence type="ECO:0008006" key="4">
    <source>
        <dbReference type="Google" id="ProtNLM"/>
    </source>
</evidence>
<feature type="transmembrane region" description="Helical" evidence="1">
    <location>
        <begin position="129"/>
        <end position="146"/>
    </location>
</feature>
<gene>
    <name evidence="2" type="ORF">XylorDRAFT_0141</name>
</gene>
<keyword evidence="1" id="KW-0812">Transmembrane</keyword>
<comment type="caution">
    <text evidence="2">The sequence shown here is derived from an EMBL/GenBank/DDBJ whole genome shotgun (WGS) entry which is preliminary data.</text>
</comment>
<name>A0ABN0RU81_9BACT</name>
<keyword evidence="1" id="KW-0472">Membrane</keyword>
<organism evidence="2 3">
    <name type="scientific">Xylanibacter oryzae DSM 17970</name>
    <dbReference type="NCBI Taxonomy" id="915438"/>
    <lineage>
        <taxon>Bacteria</taxon>
        <taxon>Pseudomonadati</taxon>
        <taxon>Bacteroidota</taxon>
        <taxon>Bacteroidia</taxon>
        <taxon>Bacteroidales</taxon>
        <taxon>Prevotellaceae</taxon>
        <taxon>Xylanibacter</taxon>
    </lineage>
</organism>
<reference evidence="2" key="1">
    <citation type="submission" date="2013-07" db="EMBL/GenBank/DDBJ databases">
        <authorList>
            <consortium name="DOE Joint Genome Institute"/>
            <person name="Anderson I."/>
            <person name="Huntemann M."/>
            <person name="Han J."/>
            <person name="Chen A."/>
            <person name="Kyrpides N."/>
            <person name="Mavromatis K."/>
            <person name="Markowitz V."/>
            <person name="Palaniappan K."/>
            <person name="Ivanova N."/>
            <person name="Schaumberg A."/>
            <person name="Pati A."/>
            <person name="Liolios K."/>
            <person name="Nordberg H.P."/>
            <person name="Cantor M.N."/>
            <person name="Hua S.X."/>
            <person name="Woyke T."/>
        </authorList>
    </citation>
    <scope>NUCLEOTIDE SEQUENCE [LARGE SCALE GENOMIC DNA]</scope>
    <source>
        <strain evidence="2">DSM 17970</strain>
    </source>
</reference>
<feature type="transmembrane region" description="Helical" evidence="1">
    <location>
        <begin position="269"/>
        <end position="289"/>
    </location>
</feature>
<feature type="transmembrane region" description="Helical" evidence="1">
    <location>
        <begin position="12"/>
        <end position="31"/>
    </location>
</feature>
<evidence type="ECO:0000313" key="3">
    <source>
        <dbReference type="Proteomes" id="UP000243438"/>
    </source>
</evidence>
<feature type="transmembrane region" description="Helical" evidence="1">
    <location>
        <begin position="158"/>
        <end position="187"/>
    </location>
</feature>
<dbReference type="EMBL" id="JFBS01000001">
    <property type="protein sequence ID" value="EXG77794.1"/>
    <property type="molecule type" value="Genomic_DNA"/>
</dbReference>
<evidence type="ECO:0000313" key="2">
    <source>
        <dbReference type="EMBL" id="EXG77794.1"/>
    </source>
</evidence>
<keyword evidence="1" id="KW-1133">Transmembrane helix</keyword>
<dbReference type="RefSeq" id="WP_036876074.1">
    <property type="nucleotide sequence ID" value="NZ_KK073873.1"/>
</dbReference>
<evidence type="ECO:0000256" key="1">
    <source>
        <dbReference type="SAM" id="Phobius"/>
    </source>
</evidence>
<protein>
    <recommendedName>
        <fullName evidence="4">Glucosyl transferase GtrII</fullName>
    </recommendedName>
</protein>
<feature type="transmembrane region" description="Helical" evidence="1">
    <location>
        <begin position="193"/>
        <end position="217"/>
    </location>
</feature>
<sequence length="544" mass="63347">MKTLLLAKRYNRIITWSVVFMLLFVFLQIMAQYHFFYMEQWQTFFYESSFIKGVLLQPGGFAFLSADFLIQFFCIPYCGALLLALVLLIIAFFTGKIIDNIIPNLHISYLGIIPAISLLFIQITNVNYHMAGTIAFMFMILALYYYTRIKSLKAQIVYCIILSVALFILAGPIATLFSINVLLFGLFRTTRRSYYFILPILLVCMMAQISAHLGFSGDYINFILQDYYFNQSGNAPSFAYQSWIILIIIFTICLLFRNNKSLNSKTFKTIQILQIILIFVFGCSTYKLVYRPKDETFKQFTYYLRMHKWDNIIQLSNNVEMSNYIYQICLNIALAEKGELAEHLLDYHEEGLASIYLSDEITSPTVAMIVSDEYFSMGCIAMSQRWAFEANESMDNNSTYAFQRLAQTNILFGAYKVADKYLSILDNTLFYRNWAESQRQFLYNDKAVEKDAFMGLKRKCIFPENCFGGQYGIDNDLKHIIDHNPEHKTTIQYLGSMYILINDIDKFNSMIKRYYRTKALPSLPKSFKLIVDKYNINKKDCINN</sequence>
<feature type="transmembrane region" description="Helical" evidence="1">
    <location>
        <begin position="68"/>
        <end position="93"/>
    </location>
</feature>
<accession>A0ABN0RU81</accession>
<feature type="transmembrane region" description="Helical" evidence="1">
    <location>
        <begin position="105"/>
        <end position="123"/>
    </location>
</feature>
<keyword evidence="3" id="KW-1185">Reference proteome</keyword>
<dbReference type="Proteomes" id="UP000243438">
    <property type="component" value="Unassembled WGS sequence"/>
</dbReference>
<dbReference type="InterPro" id="IPR045692">
    <property type="entry name" value="DUF6057"/>
</dbReference>
<dbReference type="Pfam" id="PF19529">
    <property type="entry name" value="DUF6057"/>
    <property type="match status" value="1"/>
</dbReference>
<proteinExistence type="predicted"/>
<feature type="transmembrane region" description="Helical" evidence="1">
    <location>
        <begin position="238"/>
        <end position="257"/>
    </location>
</feature>